<evidence type="ECO:0000256" key="3">
    <source>
        <dbReference type="ARBA" id="ARBA00022598"/>
    </source>
</evidence>
<evidence type="ECO:0000256" key="4">
    <source>
        <dbReference type="ARBA" id="ARBA00022723"/>
    </source>
</evidence>
<name>A0ABV9NJX6_9GAMM</name>
<feature type="binding site" evidence="11">
    <location>
        <position position="574"/>
    </location>
    <ligand>
        <name>Zn(2+)</name>
        <dbReference type="ChEBI" id="CHEBI:29105"/>
    </ligand>
</feature>
<comment type="cofactor">
    <cofactor evidence="11">
        <name>Zn(2+)</name>
        <dbReference type="ChEBI" id="CHEBI:29105"/>
    </cofactor>
    <text evidence="11">Binds 1 zinc ion per subunit.</text>
</comment>
<dbReference type="RefSeq" id="WP_377003009.1">
    <property type="nucleotide sequence ID" value="NZ_JBHSGG010000003.1"/>
</dbReference>
<dbReference type="InterPro" id="IPR045864">
    <property type="entry name" value="aa-tRNA-synth_II/BPL/LPL"/>
</dbReference>
<keyword evidence="11" id="KW-0963">Cytoplasm</keyword>
<dbReference type="SUPFAM" id="SSF55681">
    <property type="entry name" value="Class II aaRS and biotin synthetases"/>
    <property type="match status" value="1"/>
</dbReference>
<dbReference type="SMART" id="SM00863">
    <property type="entry name" value="tRNA_SAD"/>
    <property type="match status" value="1"/>
</dbReference>
<keyword evidence="2 11" id="KW-0820">tRNA-binding</keyword>
<dbReference type="GO" id="GO:0004813">
    <property type="term" value="F:alanine-tRNA ligase activity"/>
    <property type="evidence" value="ECO:0007669"/>
    <property type="project" value="UniProtKB-EC"/>
</dbReference>
<dbReference type="CDD" id="cd00673">
    <property type="entry name" value="AlaRS_core"/>
    <property type="match status" value="1"/>
</dbReference>
<dbReference type="SUPFAM" id="SSF55186">
    <property type="entry name" value="ThrRS/AlaRS common domain"/>
    <property type="match status" value="1"/>
</dbReference>
<evidence type="ECO:0000256" key="6">
    <source>
        <dbReference type="ARBA" id="ARBA00022833"/>
    </source>
</evidence>
<dbReference type="PRINTS" id="PR00980">
    <property type="entry name" value="TRNASYNTHALA"/>
</dbReference>
<dbReference type="NCBIfam" id="TIGR00344">
    <property type="entry name" value="alaS"/>
    <property type="match status" value="1"/>
</dbReference>
<keyword evidence="6 11" id="KW-0862">Zinc</keyword>
<dbReference type="InterPro" id="IPR018164">
    <property type="entry name" value="Ala-tRNA-synth_IIc_N"/>
</dbReference>
<dbReference type="EMBL" id="JBHSGG010000003">
    <property type="protein sequence ID" value="MFC4727018.1"/>
    <property type="molecule type" value="Genomic_DNA"/>
</dbReference>
<feature type="binding site" evidence="11">
    <location>
        <position position="676"/>
    </location>
    <ligand>
        <name>Zn(2+)</name>
        <dbReference type="ChEBI" id="CHEBI:29105"/>
    </ligand>
</feature>
<dbReference type="HAMAP" id="MF_00036_B">
    <property type="entry name" value="Ala_tRNA_synth_B"/>
    <property type="match status" value="1"/>
</dbReference>
<dbReference type="Pfam" id="PF01411">
    <property type="entry name" value="tRNA-synt_2c"/>
    <property type="match status" value="1"/>
</dbReference>
<keyword evidence="14" id="KW-1185">Reference proteome</keyword>
<dbReference type="Pfam" id="PF02272">
    <property type="entry name" value="DHHA1"/>
    <property type="match status" value="1"/>
</dbReference>
<dbReference type="InterPro" id="IPR018162">
    <property type="entry name" value="Ala-tRNA-ligase_IIc_anticod-bd"/>
</dbReference>
<keyword evidence="3 11" id="KW-0436">Ligase</keyword>
<keyword evidence="10 11" id="KW-0030">Aminoacyl-tRNA synthetase</keyword>
<accession>A0ABV9NJX6</accession>
<evidence type="ECO:0000259" key="12">
    <source>
        <dbReference type="PROSITE" id="PS50860"/>
    </source>
</evidence>
<feature type="binding site" evidence="11">
    <location>
        <position position="672"/>
    </location>
    <ligand>
        <name>Zn(2+)</name>
        <dbReference type="ChEBI" id="CHEBI:29105"/>
    </ligand>
</feature>
<comment type="similarity">
    <text evidence="1 11">Belongs to the class-II aminoacyl-tRNA synthetase family.</text>
</comment>
<evidence type="ECO:0000256" key="7">
    <source>
        <dbReference type="ARBA" id="ARBA00022840"/>
    </source>
</evidence>
<evidence type="ECO:0000256" key="2">
    <source>
        <dbReference type="ARBA" id="ARBA00022555"/>
    </source>
</evidence>
<comment type="subcellular location">
    <subcellularLocation>
        <location evidence="11">Cytoplasm</location>
    </subcellularLocation>
</comment>
<dbReference type="PROSITE" id="PS50860">
    <property type="entry name" value="AA_TRNA_LIGASE_II_ALA"/>
    <property type="match status" value="1"/>
</dbReference>
<evidence type="ECO:0000256" key="1">
    <source>
        <dbReference type="ARBA" id="ARBA00008226"/>
    </source>
</evidence>
<sequence>MPRPVMKTTQSIRQDFLDFFRERGHTIVPSSTLVPGNDPTLLFTNSGMVQFKNVFLGSEKPGYVRAADVQRCLRAGGKHNDLDQVGYTARHHTFFEMLGNWSFGDYFKRDAILWAWELLTRVWGLAPERLLVTVYHTDDEAYGIWHDEVGVPADRIVRIGDNKGAPYASDNFWQMADTGPCGPCTEIFYDHGPAIPGGPPGSPDEDGDRYIEIWNLVFMQFDRQPDGTLLPLPAPCVDTGMGLERLAAVLQNVHSNYEIDLFQRLIRHAAALTGTEDLANGSLRVIADHIRACAFLIADGVLPSNEGRGYVLRRIIRRALRHGWMLGVRGAFFHRMLEPLVEEMGAAYPELVAGRETIEAALAAEEARFAETLDSGMKVFEDVAARASGGVIAGEDVFRLYDTYGFPVDLTADIARERGLRVDMPGFEAAMQAQRARARAASQFAGAVTLPAELASTLAPTVFDGYDAHTGEGRVLAILREGKPVERLDSGDAAVVVLDRTPFYAESGGQVGDQGELLGPGLRFAVTDTQKLSGAFHGHVGHLEQGTLAVGDTVGARIDVARRQATVLNHSATHLLHAALRKVLGTHVQQKGSLVAPERLRFDFSHFQPIGPAELAEIERLVNAEIRGNAEVEVRHMAMQDALDAGAMALFGEKYGDEVRVLRMGGFSTELCGGTHASRTGDIGLFKIVSEGGISAGVRRIEAVTGQGALDHVAEEERRLGEAAQLLGAAGEGMLEKLRQVFERQKRLEKELEAIKAKAAAGAAGELAAGAVEVGGVKVVAARLEGIEPKALREAVDRLKQQLGDAVVVLASATDGKAALVAAVHGAALGRVKAGELLAHVAGRIGGKGGGRPDMAQGGGPDGPALVEALADVPGWLQAKLG</sequence>
<keyword evidence="4 11" id="KW-0479">Metal-binding</keyword>
<dbReference type="Gene3D" id="3.30.930.10">
    <property type="entry name" value="Bira Bifunctional Protein, Domain 2"/>
    <property type="match status" value="1"/>
</dbReference>
<dbReference type="Pfam" id="PF07973">
    <property type="entry name" value="tRNA_SAD"/>
    <property type="match status" value="1"/>
</dbReference>
<keyword evidence="7 11" id="KW-0067">ATP-binding</keyword>
<dbReference type="InterPro" id="IPR003156">
    <property type="entry name" value="DHHA1_dom"/>
</dbReference>
<keyword evidence="9 11" id="KW-0648">Protein biosynthesis</keyword>
<feature type="binding site" evidence="11">
    <location>
        <position position="570"/>
    </location>
    <ligand>
        <name>Zn(2+)</name>
        <dbReference type="ChEBI" id="CHEBI:29105"/>
    </ligand>
</feature>
<evidence type="ECO:0000256" key="8">
    <source>
        <dbReference type="ARBA" id="ARBA00022884"/>
    </source>
</evidence>
<dbReference type="Gene3D" id="3.30.54.20">
    <property type="match status" value="1"/>
</dbReference>
<evidence type="ECO:0000256" key="9">
    <source>
        <dbReference type="ARBA" id="ARBA00022917"/>
    </source>
</evidence>
<comment type="catalytic activity">
    <reaction evidence="11">
        <text>tRNA(Ala) + L-alanine + ATP = L-alanyl-tRNA(Ala) + AMP + diphosphate</text>
        <dbReference type="Rhea" id="RHEA:12540"/>
        <dbReference type="Rhea" id="RHEA-COMP:9657"/>
        <dbReference type="Rhea" id="RHEA-COMP:9923"/>
        <dbReference type="ChEBI" id="CHEBI:30616"/>
        <dbReference type="ChEBI" id="CHEBI:33019"/>
        <dbReference type="ChEBI" id="CHEBI:57972"/>
        <dbReference type="ChEBI" id="CHEBI:78442"/>
        <dbReference type="ChEBI" id="CHEBI:78497"/>
        <dbReference type="ChEBI" id="CHEBI:456215"/>
        <dbReference type="EC" id="6.1.1.7"/>
    </reaction>
</comment>
<dbReference type="Gene3D" id="3.30.980.10">
    <property type="entry name" value="Threonyl-trna Synthetase, Chain A, domain 2"/>
    <property type="match status" value="1"/>
</dbReference>
<dbReference type="InterPro" id="IPR018165">
    <property type="entry name" value="Ala-tRNA-synth_IIc_core"/>
</dbReference>
<reference evidence="14" key="1">
    <citation type="journal article" date="2019" name="Int. J. Syst. Evol. Microbiol.">
        <title>The Global Catalogue of Microorganisms (GCM) 10K type strain sequencing project: providing services to taxonomists for standard genome sequencing and annotation.</title>
        <authorList>
            <consortium name="The Broad Institute Genomics Platform"/>
            <consortium name="The Broad Institute Genome Sequencing Center for Infectious Disease"/>
            <person name="Wu L."/>
            <person name="Ma J."/>
        </authorList>
    </citation>
    <scope>NUCLEOTIDE SEQUENCE [LARGE SCALE GENOMIC DNA]</scope>
    <source>
        <strain evidence="14">CGMCC 1.13574</strain>
    </source>
</reference>
<dbReference type="Gene3D" id="3.10.310.40">
    <property type="match status" value="1"/>
</dbReference>
<evidence type="ECO:0000256" key="11">
    <source>
        <dbReference type="HAMAP-Rule" id="MF_00036"/>
    </source>
</evidence>
<dbReference type="EC" id="6.1.1.7" evidence="11"/>
<comment type="caution">
    <text evidence="13">The sequence shown here is derived from an EMBL/GenBank/DDBJ whole genome shotgun (WGS) entry which is preliminary data.</text>
</comment>
<evidence type="ECO:0000313" key="14">
    <source>
        <dbReference type="Proteomes" id="UP001595892"/>
    </source>
</evidence>
<organism evidence="13 14">
    <name type="scientific">Coralloluteibacterium thermophilum</name>
    <dbReference type="NCBI Taxonomy" id="2707049"/>
    <lineage>
        <taxon>Bacteria</taxon>
        <taxon>Pseudomonadati</taxon>
        <taxon>Pseudomonadota</taxon>
        <taxon>Gammaproteobacteria</taxon>
        <taxon>Lysobacterales</taxon>
        <taxon>Lysobacteraceae</taxon>
        <taxon>Coralloluteibacterium</taxon>
    </lineage>
</organism>
<dbReference type="PANTHER" id="PTHR11777:SF9">
    <property type="entry name" value="ALANINE--TRNA LIGASE, CYTOPLASMIC"/>
    <property type="match status" value="1"/>
</dbReference>
<comment type="function">
    <text evidence="11">Catalyzes the attachment of alanine to tRNA(Ala) in a two-step reaction: alanine is first activated by ATP to form Ala-AMP and then transferred to the acceptor end of tRNA(Ala). Also edits incorrectly charged Ser-tRNA(Ala) and Gly-tRNA(Ala) via its editing domain.</text>
</comment>
<dbReference type="InterPro" id="IPR050058">
    <property type="entry name" value="Ala-tRNA_ligase"/>
</dbReference>
<protein>
    <recommendedName>
        <fullName evidence="11">Alanine--tRNA ligase</fullName>
        <ecNumber evidence="11">6.1.1.7</ecNumber>
    </recommendedName>
    <alternativeName>
        <fullName evidence="11">Alanyl-tRNA synthetase</fullName>
        <shortName evidence="11">AlaRS</shortName>
    </alternativeName>
</protein>
<dbReference type="Gene3D" id="2.40.30.130">
    <property type="match status" value="1"/>
</dbReference>
<dbReference type="InterPro" id="IPR023033">
    <property type="entry name" value="Ala_tRNA_ligase_euk/bac"/>
</dbReference>
<gene>
    <name evidence="11 13" type="primary">alaS</name>
    <name evidence="13" type="ORF">ACFO3Q_02335</name>
</gene>
<proteinExistence type="inferred from homology"/>
<dbReference type="InterPro" id="IPR012947">
    <property type="entry name" value="tRNA_SAD"/>
</dbReference>
<dbReference type="Proteomes" id="UP001595892">
    <property type="component" value="Unassembled WGS sequence"/>
</dbReference>
<comment type="domain">
    <text evidence="11">Consists of three domains; the N-terminal catalytic domain, the editing domain and the C-terminal C-Ala domain. The editing domain removes incorrectly charged amino acids, while the C-Ala domain, along with tRNA(Ala), serves as a bridge to cooperatively bring together the editing and aminoacylation centers thus stimulating deacylation of misacylated tRNAs.</text>
</comment>
<evidence type="ECO:0000256" key="5">
    <source>
        <dbReference type="ARBA" id="ARBA00022741"/>
    </source>
</evidence>
<dbReference type="Gene3D" id="6.10.250.550">
    <property type="match status" value="1"/>
</dbReference>
<dbReference type="InterPro" id="IPR009000">
    <property type="entry name" value="Transl_B-barrel_sf"/>
</dbReference>
<keyword evidence="5 11" id="KW-0547">Nucleotide-binding</keyword>
<dbReference type="InterPro" id="IPR018163">
    <property type="entry name" value="Thr/Ala-tRNA-synth_IIc_edit"/>
</dbReference>
<evidence type="ECO:0000256" key="10">
    <source>
        <dbReference type="ARBA" id="ARBA00023146"/>
    </source>
</evidence>
<dbReference type="SUPFAM" id="SSF101353">
    <property type="entry name" value="Putative anticodon-binding domain of alanyl-tRNA synthetase (AlaRS)"/>
    <property type="match status" value="1"/>
</dbReference>
<evidence type="ECO:0000313" key="13">
    <source>
        <dbReference type="EMBL" id="MFC4727018.1"/>
    </source>
</evidence>
<feature type="domain" description="Alanyl-transfer RNA synthetases family profile" evidence="12">
    <location>
        <begin position="7"/>
        <end position="715"/>
    </location>
</feature>
<dbReference type="PANTHER" id="PTHR11777">
    <property type="entry name" value="ALANYL-TRNA SYNTHETASE"/>
    <property type="match status" value="1"/>
</dbReference>
<dbReference type="InterPro" id="IPR002318">
    <property type="entry name" value="Ala-tRNA-lgiase_IIc"/>
</dbReference>
<dbReference type="SUPFAM" id="SSF50447">
    <property type="entry name" value="Translation proteins"/>
    <property type="match status" value="1"/>
</dbReference>
<keyword evidence="8 11" id="KW-0694">RNA-binding</keyword>